<reference evidence="3 4" key="1">
    <citation type="journal article" date="2011" name="Proc. Natl. Acad. Sci. U.S.A.">
        <title>Evolutionary erosion of yeast sex chromosomes by mating-type switching accidents.</title>
        <authorList>
            <person name="Gordon J.L."/>
            <person name="Armisen D."/>
            <person name="Proux-Wera E."/>
            <person name="Oheigeartaigh S.S."/>
            <person name="Byrne K.P."/>
            <person name="Wolfe K.H."/>
        </authorList>
    </citation>
    <scope>NUCLEOTIDE SEQUENCE [LARGE SCALE GENOMIC DNA]</scope>
    <source>
        <strain evidence="4">ATCC 22294 / BCRC 22015 / CBS 2517 / CECT 1963 / NBRC 1671 / NRRL Y-8276</strain>
    </source>
</reference>
<protein>
    <recommendedName>
        <fullName evidence="2">Nucleolar protein Dnt1-like N-terminal domain-containing protein</fullName>
    </recommendedName>
</protein>
<feature type="compositionally biased region" description="Polar residues" evidence="1">
    <location>
        <begin position="314"/>
        <end position="328"/>
    </location>
</feature>
<dbReference type="GO" id="GO:0000182">
    <property type="term" value="F:rDNA binding"/>
    <property type="evidence" value="ECO:0007669"/>
    <property type="project" value="EnsemblFungi"/>
</dbReference>
<organism evidence="3 4">
    <name type="scientific">Kazachstania africana (strain ATCC 22294 / BCRC 22015 / CBS 2517 / CECT 1963 / NBRC 1671 / NRRL Y-8276)</name>
    <name type="common">Yeast</name>
    <name type="synonym">Kluyveromyces africanus</name>
    <dbReference type="NCBI Taxonomy" id="1071382"/>
    <lineage>
        <taxon>Eukaryota</taxon>
        <taxon>Fungi</taxon>
        <taxon>Dikarya</taxon>
        <taxon>Ascomycota</taxon>
        <taxon>Saccharomycotina</taxon>
        <taxon>Saccharomycetes</taxon>
        <taxon>Saccharomycetales</taxon>
        <taxon>Saccharomycetaceae</taxon>
        <taxon>Kazachstania</taxon>
    </lineage>
</organism>
<dbReference type="PANTHER" id="PTHR28196">
    <property type="entry name" value="NUCLEOLAR PROTEIN NET1-RELATED"/>
    <property type="match status" value="1"/>
</dbReference>
<evidence type="ECO:0000256" key="1">
    <source>
        <dbReference type="SAM" id="MobiDB-lite"/>
    </source>
</evidence>
<feature type="compositionally biased region" description="Low complexity" evidence="1">
    <location>
        <begin position="1049"/>
        <end position="1059"/>
    </location>
</feature>
<feature type="compositionally biased region" description="Basic and acidic residues" evidence="1">
    <location>
        <begin position="830"/>
        <end position="847"/>
    </location>
</feature>
<dbReference type="Pfam" id="PF10407">
    <property type="entry name" value="Cytokin_check_N"/>
    <property type="match status" value="1"/>
</dbReference>
<dbReference type="InParanoid" id="H2AN45"/>
<gene>
    <name evidence="3" type="primary">KAFR0A03600</name>
    <name evidence="3" type="ORF">KAFR_0A03600</name>
</gene>
<feature type="compositionally biased region" description="Low complexity" evidence="1">
    <location>
        <begin position="1011"/>
        <end position="1026"/>
    </location>
</feature>
<dbReference type="GeneID" id="13886244"/>
<dbReference type="GO" id="GO:0000183">
    <property type="term" value="P:rDNA heterochromatin formation"/>
    <property type="evidence" value="ECO:0007669"/>
    <property type="project" value="EnsemblFungi"/>
</dbReference>
<dbReference type="OrthoDB" id="6365676at2759"/>
<accession>H2AN45</accession>
<dbReference type="RefSeq" id="XP_003954930.1">
    <property type="nucleotide sequence ID" value="XM_003954881.1"/>
</dbReference>
<feature type="compositionally biased region" description="Basic and acidic residues" evidence="1">
    <location>
        <begin position="862"/>
        <end position="874"/>
    </location>
</feature>
<proteinExistence type="predicted"/>
<feature type="compositionally biased region" description="Acidic residues" evidence="1">
    <location>
        <begin position="1103"/>
        <end position="1113"/>
    </location>
</feature>
<feature type="compositionally biased region" description="Low complexity" evidence="1">
    <location>
        <begin position="740"/>
        <end position="759"/>
    </location>
</feature>
<feature type="region of interest" description="Disordered" evidence="1">
    <location>
        <begin position="314"/>
        <end position="423"/>
    </location>
</feature>
<feature type="domain" description="Nucleolar protein Dnt1-like N-terminal" evidence="2">
    <location>
        <begin position="69"/>
        <end position="139"/>
    </location>
</feature>
<dbReference type="FunCoup" id="H2AN45">
    <property type="interactions" value="832"/>
</dbReference>
<sequence>MYKLQVVLVPPSAKDFILPLGFNSNSGMIDPNNTLNQPNNLSNNQEASMNQIFPSNNSSIFNFNNVRFKKFLHFTKPNNNLFALSQEILNKCEKMYPKLIDDIEILSLQDANSCDLDPDFTVKDVFNVDNVVQVILKNELDIDNNEDMSLYRNAKRIKLDSGSSQITQQNYTGGNSGVIKVLKKRTNQANLRVSTPLANQIYPNTNNNSDIDNNDEDFGERSFLPPPTHPQSPPIRISSGIDNYSVKRIKVTNEDTVSRSATVDPDKTKQQRMLSGTPLKNTMTPNRVTLTGQRVVSENNVTSSNNNNGLIFTGVTSSNKSAPNSTPRIASGMLSIPEPKISEVEKELREGPSSPSSLLPAKPDRIPMKKPYIEKTEQPESSSEDFSESSSSEVRDSNASPSKEANGVATELSIKSPTKNTPFNTVSSIQYRDLANHTSVQRKSSLETRIESKAIAQTAQGHNEMRRIDNFSDTDDEENERMDDTSIGNDTVRHNDLDSSKTMHKDDLIRMVTDYQNSKQVAPSPILEKPTLSNSSLDIKDSEEKITQQKKSDIESSLISKPLKENLIEPEKGSLFKSVESSSNSTIRVLRNTKKVPEEQENESELSADDEEDKDKNKPLHKKSYRKPDTPAPSKDHLSTVTSKKSITSEDNKSVDKPQVKSSGENAKPKQSLVTKSKPTKVTKPTIEASPKGKKMIVPILNKHNIVTPKAPNKANDAPPPRISQGTNAKKEQKGEVKGSSSNDSDESSSSSDSSSSDNETERVVTVRTVTKKPSTRASLNKAQAQKVIDKSVKEHFPFKKIQKEKVYQTPEFLESSDESDTNTENGLNQDKKGKKLQEEKVEKGEVINKNSENDEAAPMTKLEKDTHKKEPVKKAVSTKPDVAKSTKDTLQKKEAQKNEPSKAKDNKTAAVSLETHGLVSRNVMAPGLTSNVKNSKSASLSSSDRESSSSRDDSSSYYSSTDDSSSEEENSTSSTRKARRLVVAPPKGIVGTYSRKTTLGNISDLENAPQSTQVSSLSSQQASPSKTLVQSKQLNGATAPSKVQPHDSSSSLSSSSVSNKLPQKIRPSLSSLSDLASRGIPDVREKSNKVASSHQKTKAEKEESESDSESSDDNSSHESSSDDDDDSESDSDSSSDNGNSDFISAKSASALLGKKKKKASGGFASLIKDSKKK</sequence>
<feature type="region of interest" description="Disordered" evidence="1">
    <location>
        <begin position="456"/>
        <end position="501"/>
    </location>
</feature>
<dbReference type="KEGG" id="kaf:KAFR_0A03600"/>
<dbReference type="HOGENOM" id="CLU_004459_0_0_1"/>
<dbReference type="AlphaFoldDB" id="H2AN45"/>
<feature type="region of interest" description="Disordered" evidence="1">
    <location>
        <begin position="199"/>
        <end position="239"/>
    </location>
</feature>
<dbReference type="GO" id="GO:0030869">
    <property type="term" value="C:RENT complex"/>
    <property type="evidence" value="ECO:0007669"/>
    <property type="project" value="EnsemblFungi"/>
</dbReference>
<feature type="compositionally biased region" description="Acidic residues" evidence="1">
    <location>
        <begin position="472"/>
        <end position="481"/>
    </location>
</feature>
<dbReference type="Proteomes" id="UP000005220">
    <property type="component" value="Chromosome 1"/>
</dbReference>
<feature type="compositionally biased region" description="Basic and acidic residues" evidence="1">
    <location>
        <begin position="944"/>
        <end position="955"/>
    </location>
</feature>
<keyword evidence="4" id="KW-1185">Reference proteome</keyword>
<feature type="compositionally biased region" description="Basic and acidic residues" evidence="1">
    <location>
        <begin position="562"/>
        <end position="574"/>
    </location>
</feature>
<evidence type="ECO:0000313" key="4">
    <source>
        <dbReference type="Proteomes" id="UP000005220"/>
    </source>
</evidence>
<evidence type="ECO:0000313" key="3">
    <source>
        <dbReference type="EMBL" id="CCF55795.1"/>
    </source>
</evidence>
<feature type="compositionally biased region" description="Basic and acidic residues" evidence="1">
    <location>
        <begin position="538"/>
        <end position="554"/>
    </location>
</feature>
<feature type="compositionally biased region" description="Acidic residues" evidence="1">
    <location>
        <begin position="1122"/>
        <end position="1134"/>
    </location>
</feature>
<dbReference type="InterPro" id="IPR018844">
    <property type="entry name" value="Dnt1-like_N"/>
</dbReference>
<dbReference type="GO" id="GO:0004864">
    <property type="term" value="F:protein phosphatase inhibitor activity"/>
    <property type="evidence" value="ECO:0007669"/>
    <property type="project" value="EnsemblFungi"/>
</dbReference>
<feature type="compositionally biased region" description="Low complexity" evidence="1">
    <location>
        <begin position="934"/>
        <end position="943"/>
    </location>
</feature>
<feature type="compositionally biased region" description="Basic and acidic residues" evidence="1">
    <location>
        <begin position="340"/>
        <end position="350"/>
    </location>
</feature>
<dbReference type="InterPro" id="IPR043185">
    <property type="entry name" value="Net1/Tof2"/>
</dbReference>
<feature type="compositionally biased region" description="Basic and acidic residues" evidence="1">
    <location>
        <begin position="626"/>
        <end position="638"/>
    </location>
</feature>
<dbReference type="eggNOG" id="ENOG502QW4V">
    <property type="taxonomic scope" value="Eukaryota"/>
</dbReference>
<dbReference type="GO" id="GO:1904751">
    <property type="term" value="P:positive regulation of protein localization to nucleolus"/>
    <property type="evidence" value="ECO:0007669"/>
    <property type="project" value="EnsemblFungi"/>
</dbReference>
<feature type="compositionally biased region" description="Low complexity" evidence="1">
    <location>
        <begin position="674"/>
        <end position="686"/>
    </location>
</feature>
<feature type="region of interest" description="Disordered" evidence="1">
    <location>
        <begin position="516"/>
        <end position="1174"/>
    </location>
</feature>
<dbReference type="STRING" id="1071382.H2AN45"/>
<feature type="compositionally biased region" description="Pro residues" evidence="1">
    <location>
        <begin position="224"/>
        <end position="233"/>
    </location>
</feature>
<evidence type="ECO:0000259" key="2">
    <source>
        <dbReference type="Pfam" id="PF10407"/>
    </source>
</evidence>
<feature type="compositionally biased region" description="Low complexity" evidence="1">
    <location>
        <begin position="1135"/>
        <end position="1153"/>
    </location>
</feature>
<dbReference type="PANTHER" id="PTHR28196:SF1">
    <property type="entry name" value="NUCLEOLAR PROTEIN NET1-RELATED"/>
    <property type="match status" value="1"/>
</dbReference>
<name>H2AN45_KAZAF</name>
<feature type="compositionally biased region" description="Basic and acidic residues" evidence="1">
    <location>
        <begin position="362"/>
        <end position="378"/>
    </location>
</feature>
<feature type="compositionally biased region" description="Basic and acidic residues" evidence="1">
    <location>
        <begin position="788"/>
        <end position="807"/>
    </location>
</feature>
<feature type="compositionally biased region" description="Acidic residues" evidence="1">
    <location>
        <begin position="599"/>
        <end position="613"/>
    </location>
</feature>
<dbReference type="GO" id="GO:1902570">
    <property type="term" value="P:protein localization to nucleolus"/>
    <property type="evidence" value="ECO:0007669"/>
    <property type="project" value="EnsemblFungi"/>
</dbReference>
<feature type="compositionally biased region" description="Polar residues" evidence="1">
    <location>
        <begin position="413"/>
        <end position="423"/>
    </location>
</feature>
<feature type="compositionally biased region" description="Basic and acidic residues" evidence="1">
    <location>
        <begin position="647"/>
        <end position="659"/>
    </location>
</feature>
<dbReference type="EMBL" id="HE650821">
    <property type="protein sequence ID" value="CCF55795.1"/>
    <property type="molecule type" value="Genomic_DNA"/>
</dbReference>
<feature type="compositionally biased region" description="Basic and acidic residues" evidence="1">
    <location>
        <begin position="491"/>
        <end position="501"/>
    </location>
</feature>
<feature type="compositionally biased region" description="Basic and acidic residues" evidence="1">
    <location>
        <begin position="882"/>
        <end position="908"/>
    </location>
</feature>
<dbReference type="GO" id="GO:0001100">
    <property type="term" value="P:negative regulation of exit from mitosis"/>
    <property type="evidence" value="ECO:0007669"/>
    <property type="project" value="EnsemblFungi"/>
</dbReference>
<feature type="compositionally biased region" description="Polar residues" evidence="1">
    <location>
        <begin position="1027"/>
        <end position="1039"/>
    </location>
</feature>